<dbReference type="PANTHER" id="PTHR11895:SF76">
    <property type="entry name" value="INDOLEACETAMIDE HYDROLASE"/>
    <property type="match status" value="1"/>
</dbReference>
<feature type="domain" description="Amidase" evidence="1">
    <location>
        <begin position="26"/>
        <end position="451"/>
    </location>
</feature>
<comment type="caution">
    <text evidence="2">The sequence shown here is derived from an EMBL/GenBank/DDBJ whole genome shotgun (WGS) entry which is preliminary data.</text>
</comment>
<dbReference type="NCBIfam" id="NF005686">
    <property type="entry name" value="PRK07486.1"/>
    <property type="match status" value="1"/>
</dbReference>
<dbReference type="InterPro" id="IPR036928">
    <property type="entry name" value="AS_sf"/>
</dbReference>
<dbReference type="Proteomes" id="UP000076512">
    <property type="component" value="Unassembled WGS sequence"/>
</dbReference>
<evidence type="ECO:0000259" key="1">
    <source>
        <dbReference type="Pfam" id="PF01425"/>
    </source>
</evidence>
<dbReference type="STRING" id="455432.AWN90_24975"/>
<dbReference type="InterPro" id="IPR023631">
    <property type="entry name" value="Amidase_dom"/>
</dbReference>
<sequence>MSSEICFMSARELARLIGVGELSAREVVSAHLDRIERVNPTVNAIVTVLGEQALDRARKADEQFAAGRAVGPLHGLPIAHKDLHDVAGVRTTYGSRLLADNVPDQDSLIVERMHAAGAITIGMTNVPEFGAGSHTFNEVFGVTRNPYDLGRSAGGSSGGAAAALACGMHPLADGSDMGGSLRNPASFCNVVGFRPSPGRVPSWPNQAAWQTMSVGGPMARSVADAALLLSAIAGPDPRDPISLETPGAAFDVPLDRDPTGLRLAWSPDLGGTVPVDPQVTAVLEPAVAVFTDLGATVDRDCPDLSGAEEIFRTLRAWQFNLALGTWLDQRPDLFKPALAANIEAGRTLTEADLATAELLHTNLFHRVREFFDHYDALLLPVSQVPPFDIDLEYPTEIASTPMHHYLDWMRSSYFISATGCPSLSVPAGFTPTGLPIGLQIVGPHRADLSVLQIGNIFESATRYAETRPAL</sequence>
<dbReference type="EMBL" id="LWGR01000005">
    <property type="protein sequence ID" value="KZM74346.1"/>
    <property type="molecule type" value="Genomic_DNA"/>
</dbReference>
<dbReference type="RefSeq" id="WP_067587635.1">
    <property type="nucleotide sequence ID" value="NZ_JABMCZ010000005.1"/>
</dbReference>
<dbReference type="OrthoDB" id="182039at2"/>
<dbReference type="AlphaFoldDB" id="A0A164NGR1"/>
<reference evidence="2 3" key="1">
    <citation type="submission" date="2016-04" db="EMBL/GenBank/DDBJ databases">
        <authorList>
            <person name="Evans L.H."/>
            <person name="Alamgir A."/>
            <person name="Owens N."/>
            <person name="Weber N.D."/>
            <person name="Virtaneva K."/>
            <person name="Barbian K."/>
            <person name="Babar A."/>
            <person name="Rosenke K."/>
        </authorList>
    </citation>
    <scope>NUCLEOTIDE SEQUENCE [LARGE SCALE GENOMIC DNA]</scope>
    <source>
        <strain evidence="2 3">IFM 0406</strain>
    </source>
</reference>
<evidence type="ECO:0000313" key="3">
    <source>
        <dbReference type="Proteomes" id="UP000076512"/>
    </source>
</evidence>
<dbReference type="GO" id="GO:0003824">
    <property type="term" value="F:catalytic activity"/>
    <property type="evidence" value="ECO:0007669"/>
    <property type="project" value="InterPro"/>
</dbReference>
<name>A0A164NGR1_9NOCA</name>
<dbReference type="InterPro" id="IPR000120">
    <property type="entry name" value="Amidase"/>
</dbReference>
<dbReference type="Gene3D" id="3.90.1300.10">
    <property type="entry name" value="Amidase signature (AS) domain"/>
    <property type="match status" value="1"/>
</dbReference>
<dbReference type="PANTHER" id="PTHR11895">
    <property type="entry name" value="TRANSAMIDASE"/>
    <property type="match status" value="1"/>
</dbReference>
<proteinExistence type="predicted"/>
<accession>A0A164NGR1</accession>
<organism evidence="2 3">
    <name type="scientific">Nocardia terpenica</name>
    <dbReference type="NCBI Taxonomy" id="455432"/>
    <lineage>
        <taxon>Bacteria</taxon>
        <taxon>Bacillati</taxon>
        <taxon>Actinomycetota</taxon>
        <taxon>Actinomycetes</taxon>
        <taxon>Mycobacteriales</taxon>
        <taxon>Nocardiaceae</taxon>
        <taxon>Nocardia</taxon>
    </lineage>
</organism>
<evidence type="ECO:0000313" key="2">
    <source>
        <dbReference type="EMBL" id="KZM74346.1"/>
    </source>
</evidence>
<dbReference type="InterPro" id="IPR020556">
    <property type="entry name" value="Amidase_CS"/>
</dbReference>
<protein>
    <submittedName>
        <fullName evidence="2">Amidase</fullName>
    </submittedName>
</protein>
<dbReference type="SUPFAM" id="SSF75304">
    <property type="entry name" value="Amidase signature (AS) enzymes"/>
    <property type="match status" value="1"/>
</dbReference>
<keyword evidence="3" id="KW-1185">Reference proteome</keyword>
<dbReference type="Pfam" id="PF01425">
    <property type="entry name" value="Amidase"/>
    <property type="match status" value="1"/>
</dbReference>
<dbReference type="PROSITE" id="PS00571">
    <property type="entry name" value="AMIDASES"/>
    <property type="match status" value="1"/>
</dbReference>
<gene>
    <name evidence="2" type="ORF">AWN90_24975</name>
</gene>